<dbReference type="InterPro" id="IPR009875">
    <property type="entry name" value="PilZ_domain"/>
</dbReference>
<dbReference type="Pfam" id="PF07238">
    <property type="entry name" value="PilZ"/>
    <property type="match status" value="1"/>
</dbReference>
<keyword evidence="2" id="KW-0547">Nucleotide-binding</keyword>
<name>A0A1I1TI45_9GAMM</name>
<dbReference type="Gene3D" id="2.30.110.10">
    <property type="entry name" value="Electron Transport, Fmn-binding Protein, Chain A"/>
    <property type="match status" value="1"/>
</dbReference>
<sequence>MPIYQYSASEREPNSAPTRLTADKGLQLLPISTKVVFDICHSTESKVQLKSTYIGLQVNHALLFQFPKSKNIVCSSFLPEGNIINVKAVSTQGEGIILSFKTTILRLYPAPFPMLATSIPESIQLQLIRKEPRFNMDLAAKMRWETSDVNGEIEDISCNGCCFVTSELLDDLKNIEVNIIITDNTTMHSHNLHGIVKNIRKIKNNYHFGISFFDETKGSVQQLLQGFILKGARDF</sequence>
<dbReference type="EMBL" id="FOLO01000070">
    <property type="protein sequence ID" value="SFD58301.1"/>
    <property type="molecule type" value="Genomic_DNA"/>
</dbReference>
<dbReference type="GO" id="GO:0035438">
    <property type="term" value="F:cyclic-di-GMP binding"/>
    <property type="evidence" value="ECO:0007669"/>
    <property type="project" value="InterPro"/>
</dbReference>
<evidence type="ECO:0000259" key="5">
    <source>
        <dbReference type="Pfam" id="PF12945"/>
    </source>
</evidence>
<dbReference type="OrthoDB" id="5761885at2"/>
<evidence type="ECO:0000256" key="2">
    <source>
        <dbReference type="ARBA" id="ARBA00022741"/>
    </source>
</evidence>
<dbReference type="STRING" id="1123010.SAMN02745724_04897"/>
<accession>A0A1I1TI45</accession>
<keyword evidence="3" id="KW-0975">Bacterial flagellum</keyword>
<feature type="domain" description="Type III secretion system flagellar brake protein YcgR PilZN" evidence="5">
    <location>
        <begin position="32"/>
        <end position="120"/>
    </location>
</feature>
<evidence type="ECO:0000256" key="3">
    <source>
        <dbReference type="ARBA" id="ARBA00023143"/>
    </source>
</evidence>
<reference evidence="6 7" key="1">
    <citation type="submission" date="2016-10" db="EMBL/GenBank/DDBJ databases">
        <authorList>
            <person name="de Groot N.N."/>
        </authorList>
    </citation>
    <scope>NUCLEOTIDE SEQUENCE [LARGE SCALE GENOMIC DNA]</scope>
    <source>
        <strain evidence="6 7">DSM 6059</strain>
    </source>
</reference>
<dbReference type="SUPFAM" id="SSF141371">
    <property type="entry name" value="PilZ domain-like"/>
    <property type="match status" value="2"/>
</dbReference>
<dbReference type="Pfam" id="PF12945">
    <property type="entry name" value="PilZNR"/>
    <property type="match status" value="1"/>
</dbReference>
<keyword evidence="7" id="KW-1185">Reference proteome</keyword>
<evidence type="ECO:0000313" key="7">
    <source>
        <dbReference type="Proteomes" id="UP000198862"/>
    </source>
</evidence>
<feature type="domain" description="PilZ" evidence="4">
    <location>
        <begin position="129"/>
        <end position="227"/>
    </location>
</feature>
<proteinExistence type="predicted"/>
<dbReference type="InterPro" id="IPR009926">
    <property type="entry name" value="T3SS_YcgR_PilZN"/>
</dbReference>
<evidence type="ECO:0000256" key="1">
    <source>
        <dbReference type="ARBA" id="ARBA00022636"/>
    </source>
</evidence>
<protein>
    <submittedName>
        <fullName evidence="6">PilZ domain-containing protein</fullName>
    </submittedName>
</protein>
<dbReference type="AlphaFoldDB" id="A0A1I1TI45"/>
<dbReference type="Gene3D" id="2.40.10.220">
    <property type="entry name" value="predicted glycosyltransferase like domains"/>
    <property type="match status" value="1"/>
</dbReference>
<dbReference type="Proteomes" id="UP000198862">
    <property type="component" value="Unassembled WGS sequence"/>
</dbReference>
<dbReference type="InterPro" id="IPR012349">
    <property type="entry name" value="Split_barrel_FMN-bd"/>
</dbReference>
<evidence type="ECO:0000259" key="4">
    <source>
        <dbReference type="Pfam" id="PF07238"/>
    </source>
</evidence>
<gene>
    <name evidence="6" type="ORF">SAMN02745724_04897</name>
</gene>
<evidence type="ECO:0000313" key="6">
    <source>
        <dbReference type="EMBL" id="SFD58301.1"/>
    </source>
</evidence>
<keyword evidence="1" id="KW-0973">c-di-GMP</keyword>
<organism evidence="6 7">
    <name type="scientific">Pseudoalteromonas denitrificans DSM 6059</name>
    <dbReference type="NCBI Taxonomy" id="1123010"/>
    <lineage>
        <taxon>Bacteria</taxon>
        <taxon>Pseudomonadati</taxon>
        <taxon>Pseudomonadota</taxon>
        <taxon>Gammaproteobacteria</taxon>
        <taxon>Alteromonadales</taxon>
        <taxon>Pseudoalteromonadaceae</taxon>
        <taxon>Pseudoalteromonas</taxon>
    </lineage>
</organism>
<dbReference type="RefSeq" id="WP_091991007.1">
    <property type="nucleotide sequence ID" value="NZ_FOLO01000070.1"/>
</dbReference>